<keyword evidence="3 7" id="KW-1133">Transmembrane helix</keyword>
<accession>A0A0G0QT64</accession>
<dbReference type="AlphaFoldDB" id="A0A0G0QT64"/>
<name>A0A0G0QT64_9BACT</name>
<dbReference type="PATRIC" id="fig|1619033.3.peg.552"/>
<comment type="catalytic activity">
    <reaction evidence="7">
        <text>a peptidoglycan chain = a peptidoglycan chain with N-acetyl-1,6-anhydromuramyl-[peptide] at the reducing end + a peptidoglycan chain with N-acetylglucosamine at the non-reducing end.</text>
        <dbReference type="EC" id="4.2.2.29"/>
    </reaction>
</comment>
<keyword evidence="5 7" id="KW-0456">Lyase</keyword>
<dbReference type="GO" id="GO:0071555">
    <property type="term" value="P:cell wall organization"/>
    <property type="evidence" value="ECO:0007669"/>
    <property type="project" value="UniProtKB-KW"/>
</dbReference>
<dbReference type="InterPro" id="IPR003770">
    <property type="entry name" value="MLTG-like"/>
</dbReference>
<dbReference type="GO" id="GO:0008932">
    <property type="term" value="F:lytic endotransglycosylase activity"/>
    <property type="evidence" value="ECO:0007669"/>
    <property type="project" value="UniProtKB-UniRule"/>
</dbReference>
<evidence type="ECO:0000256" key="6">
    <source>
        <dbReference type="ARBA" id="ARBA00023316"/>
    </source>
</evidence>
<dbReference type="Pfam" id="PF02618">
    <property type="entry name" value="YceG"/>
    <property type="match status" value="1"/>
</dbReference>
<dbReference type="PANTHER" id="PTHR30518:SF2">
    <property type="entry name" value="ENDOLYTIC MUREIN TRANSGLYCOSYLASE"/>
    <property type="match status" value="1"/>
</dbReference>
<dbReference type="HAMAP" id="MF_02065">
    <property type="entry name" value="MltG"/>
    <property type="match status" value="1"/>
</dbReference>
<keyword evidence="6 7" id="KW-0961">Cell wall biogenesis/degradation</keyword>
<dbReference type="PANTHER" id="PTHR30518">
    <property type="entry name" value="ENDOLYTIC MUREIN TRANSGLYCOSYLASE"/>
    <property type="match status" value="1"/>
</dbReference>
<dbReference type="EMBL" id="LBXZ01000007">
    <property type="protein sequence ID" value="KKR40556.1"/>
    <property type="molecule type" value="Genomic_DNA"/>
</dbReference>
<keyword evidence="1 7" id="KW-1003">Cell membrane</keyword>
<comment type="function">
    <text evidence="7">Functions as a peptidoglycan terminase that cleaves nascent peptidoglycan strands endolytically to terminate their elongation.</text>
</comment>
<comment type="caution">
    <text evidence="8">The sequence shown here is derived from an EMBL/GenBank/DDBJ whole genome shotgun (WGS) entry which is preliminary data.</text>
</comment>
<dbReference type="EC" id="4.2.2.29" evidence="7"/>
<evidence type="ECO:0000313" key="9">
    <source>
        <dbReference type="Proteomes" id="UP000034072"/>
    </source>
</evidence>
<dbReference type="Proteomes" id="UP000034072">
    <property type="component" value="Unassembled WGS sequence"/>
</dbReference>
<reference evidence="8 9" key="1">
    <citation type="journal article" date="2015" name="Nature">
        <title>rRNA introns, odd ribosomes, and small enigmatic genomes across a large radiation of phyla.</title>
        <authorList>
            <person name="Brown C.T."/>
            <person name="Hug L.A."/>
            <person name="Thomas B.C."/>
            <person name="Sharon I."/>
            <person name="Castelle C.J."/>
            <person name="Singh A."/>
            <person name="Wilkins M.J."/>
            <person name="Williams K.H."/>
            <person name="Banfield J.F."/>
        </authorList>
    </citation>
    <scope>NUCLEOTIDE SEQUENCE [LARGE SCALE GENOMIC DNA]</scope>
</reference>
<protein>
    <recommendedName>
        <fullName evidence="7">Endolytic murein transglycosylase</fullName>
        <ecNumber evidence="7">4.2.2.29</ecNumber>
    </recommendedName>
    <alternativeName>
        <fullName evidence="7">Peptidoglycan lytic transglycosylase</fullName>
    </alternativeName>
    <alternativeName>
        <fullName evidence="7">Peptidoglycan polymerization terminase</fullName>
    </alternativeName>
</protein>
<organism evidence="8 9">
    <name type="scientific">Candidatus Yanofskybacteria bacterium GW2011_GWE2_40_11</name>
    <dbReference type="NCBI Taxonomy" id="1619033"/>
    <lineage>
        <taxon>Bacteria</taxon>
        <taxon>Candidatus Yanofskyibacteriota</taxon>
    </lineage>
</organism>
<sequence>MNFKVINQKLNDLLTSLGLTRKQGFYAALSVGVIILALISYVALFTAPQNNTGLEIFSVEADLSSKGNVAQSLEYKGFVKSSLGFQIAFALRGNKEIRSGAYQISKSMNVWEIAKILNGEPTLKWVTIPEGLRKEEIADILAMTLKWSDEDKLKWITTYTAMEYDYMEGVYFPDTYLIPINETPLQVANRLRAHFEEKFAPFAQEALKQNIKWDTALKLASIVQREAAGKDDMSLIAGVLWNRLLKGMKLEVDATVQYARGKTAQGWWTPIKPADKQIQSAYNTYLNKGLPPHPISNPGIDAINATLNSTETKCLYYLHEESGIIHCAETYEEHLSNIEKYLK</sequence>
<evidence type="ECO:0000256" key="2">
    <source>
        <dbReference type="ARBA" id="ARBA00022692"/>
    </source>
</evidence>
<dbReference type="NCBIfam" id="TIGR00247">
    <property type="entry name" value="endolytic transglycosylase MltG"/>
    <property type="match status" value="1"/>
</dbReference>
<evidence type="ECO:0000256" key="5">
    <source>
        <dbReference type="ARBA" id="ARBA00023239"/>
    </source>
</evidence>
<evidence type="ECO:0000256" key="1">
    <source>
        <dbReference type="ARBA" id="ARBA00022475"/>
    </source>
</evidence>
<gene>
    <name evidence="7" type="primary">mltG</name>
    <name evidence="8" type="ORF">UT75_C0007G0004</name>
</gene>
<proteinExistence type="inferred from homology"/>
<keyword evidence="4 7" id="KW-0472">Membrane</keyword>
<dbReference type="GO" id="GO:0005886">
    <property type="term" value="C:plasma membrane"/>
    <property type="evidence" value="ECO:0007669"/>
    <property type="project" value="UniProtKB-SubCell"/>
</dbReference>
<keyword evidence="2 7" id="KW-0812">Transmembrane</keyword>
<evidence type="ECO:0000256" key="7">
    <source>
        <dbReference type="HAMAP-Rule" id="MF_02065"/>
    </source>
</evidence>
<feature type="site" description="Important for catalytic activity" evidence="7">
    <location>
        <position position="226"/>
    </location>
</feature>
<dbReference type="Gene3D" id="3.30.1490.480">
    <property type="entry name" value="Endolytic murein transglycosylase"/>
    <property type="match status" value="1"/>
</dbReference>
<dbReference type="GO" id="GO:0009252">
    <property type="term" value="P:peptidoglycan biosynthetic process"/>
    <property type="evidence" value="ECO:0007669"/>
    <property type="project" value="UniProtKB-UniRule"/>
</dbReference>
<feature type="transmembrane region" description="Helical" evidence="7">
    <location>
        <begin position="24"/>
        <end position="44"/>
    </location>
</feature>
<evidence type="ECO:0000256" key="4">
    <source>
        <dbReference type="ARBA" id="ARBA00023136"/>
    </source>
</evidence>
<comment type="subcellular location">
    <subcellularLocation>
        <location evidence="7">Cell membrane</location>
        <topology evidence="7">Single-pass membrane protein</topology>
    </subcellularLocation>
</comment>
<comment type="similarity">
    <text evidence="7">Belongs to the transglycosylase MltG family.</text>
</comment>
<evidence type="ECO:0000313" key="8">
    <source>
        <dbReference type="EMBL" id="KKR40556.1"/>
    </source>
</evidence>
<evidence type="ECO:0000256" key="3">
    <source>
        <dbReference type="ARBA" id="ARBA00022989"/>
    </source>
</evidence>